<comment type="caution">
    <text evidence="1">The sequence shown here is derived from an EMBL/GenBank/DDBJ whole genome shotgun (WGS) entry which is preliminary data.</text>
</comment>
<dbReference type="EMBL" id="CAKOGL010000017">
    <property type="protein sequence ID" value="CAH2096794.1"/>
    <property type="molecule type" value="Genomic_DNA"/>
</dbReference>
<dbReference type="AlphaFoldDB" id="A0AAU9UDG3"/>
<protein>
    <submittedName>
        <fullName evidence="1">Uncharacterized protein</fullName>
    </submittedName>
</protein>
<keyword evidence="2" id="KW-1185">Reference proteome</keyword>
<gene>
    <name evidence="1" type="ORF">EEDITHA_LOCUS12091</name>
</gene>
<accession>A0AAU9UDG3</accession>
<sequence length="190" mass="21684">MNQRAEGNLDVSKIIKPVTLTPTRGTKFRKAISSANQDQIKKDTPSEALAIFVEGDFSRKQWEIIHAANKSIYPCYFLIKKAKTECYPSEEAIRVTETCAVQDLHNHTCLRLCKYLEEVIETCSEEEKVNLKLIVKWGFRGVDVQVGIPRKQNKPFCSETLKLLIPDVRRSSIETSEGEEDVDNDTDLDY</sequence>
<dbReference type="Proteomes" id="UP001153954">
    <property type="component" value="Unassembled WGS sequence"/>
</dbReference>
<evidence type="ECO:0000313" key="2">
    <source>
        <dbReference type="Proteomes" id="UP001153954"/>
    </source>
</evidence>
<organism evidence="1 2">
    <name type="scientific">Euphydryas editha</name>
    <name type="common">Edith's checkerspot</name>
    <dbReference type="NCBI Taxonomy" id="104508"/>
    <lineage>
        <taxon>Eukaryota</taxon>
        <taxon>Metazoa</taxon>
        <taxon>Ecdysozoa</taxon>
        <taxon>Arthropoda</taxon>
        <taxon>Hexapoda</taxon>
        <taxon>Insecta</taxon>
        <taxon>Pterygota</taxon>
        <taxon>Neoptera</taxon>
        <taxon>Endopterygota</taxon>
        <taxon>Lepidoptera</taxon>
        <taxon>Glossata</taxon>
        <taxon>Ditrysia</taxon>
        <taxon>Papilionoidea</taxon>
        <taxon>Nymphalidae</taxon>
        <taxon>Nymphalinae</taxon>
        <taxon>Euphydryas</taxon>
    </lineage>
</organism>
<name>A0AAU9UDG3_EUPED</name>
<proteinExistence type="predicted"/>
<reference evidence="1" key="1">
    <citation type="submission" date="2022-03" db="EMBL/GenBank/DDBJ databases">
        <authorList>
            <person name="Tunstrom K."/>
        </authorList>
    </citation>
    <scope>NUCLEOTIDE SEQUENCE</scope>
</reference>
<evidence type="ECO:0000313" key="1">
    <source>
        <dbReference type="EMBL" id="CAH2096794.1"/>
    </source>
</evidence>